<dbReference type="Gene3D" id="3.40.50.300">
    <property type="entry name" value="P-loop containing nucleotide triphosphate hydrolases"/>
    <property type="match status" value="1"/>
</dbReference>
<dbReference type="EMBL" id="JACIDS010000002">
    <property type="protein sequence ID" value="MBB3930956.1"/>
    <property type="molecule type" value="Genomic_DNA"/>
</dbReference>
<dbReference type="Proteomes" id="UP000553963">
    <property type="component" value="Unassembled WGS sequence"/>
</dbReference>
<evidence type="ECO:0000313" key="1">
    <source>
        <dbReference type="EMBL" id="MBB3930956.1"/>
    </source>
</evidence>
<dbReference type="GO" id="GO:0006270">
    <property type="term" value="P:DNA replication initiation"/>
    <property type="evidence" value="ECO:0007669"/>
    <property type="project" value="TreeGrafter"/>
</dbReference>
<keyword evidence="2" id="KW-1185">Reference proteome</keyword>
<dbReference type="InterPro" id="IPR027417">
    <property type="entry name" value="P-loop_NTPase"/>
</dbReference>
<proteinExistence type="predicted"/>
<organism evidence="1 2">
    <name type="scientific">Kaistia hirudinis</name>
    <dbReference type="NCBI Taxonomy" id="1293440"/>
    <lineage>
        <taxon>Bacteria</taxon>
        <taxon>Pseudomonadati</taxon>
        <taxon>Pseudomonadota</taxon>
        <taxon>Alphaproteobacteria</taxon>
        <taxon>Hyphomicrobiales</taxon>
        <taxon>Kaistiaceae</taxon>
        <taxon>Kaistia</taxon>
    </lineage>
</organism>
<gene>
    <name evidence="1" type="ORF">GGR25_001995</name>
</gene>
<dbReference type="PANTHER" id="PTHR30050">
    <property type="entry name" value="CHROMOSOMAL REPLICATION INITIATOR PROTEIN DNAA"/>
    <property type="match status" value="1"/>
</dbReference>
<comment type="caution">
    <text evidence="1">The sequence shown here is derived from an EMBL/GenBank/DDBJ whole genome shotgun (WGS) entry which is preliminary data.</text>
</comment>
<dbReference type="GO" id="GO:0003688">
    <property type="term" value="F:DNA replication origin binding"/>
    <property type="evidence" value="ECO:0007669"/>
    <property type="project" value="TreeGrafter"/>
</dbReference>
<dbReference type="Gene3D" id="1.10.8.60">
    <property type="match status" value="1"/>
</dbReference>
<dbReference type="RefSeq" id="WP_343068007.1">
    <property type="nucleotide sequence ID" value="NZ_JACIDS010000002.1"/>
</dbReference>
<evidence type="ECO:0000313" key="2">
    <source>
        <dbReference type="Proteomes" id="UP000553963"/>
    </source>
</evidence>
<accession>A0A840ARF2</accession>
<reference evidence="1 2" key="1">
    <citation type="submission" date="2020-08" db="EMBL/GenBank/DDBJ databases">
        <title>Genomic Encyclopedia of Type Strains, Phase IV (KMG-IV): sequencing the most valuable type-strain genomes for metagenomic binning, comparative biology and taxonomic classification.</title>
        <authorList>
            <person name="Goeker M."/>
        </authorList>
    </citation>
    <scope>NUCLEOTIDE SEQUENCE [LARGE SCALE GENOMIC DNA]</scope>
    <source>
        <strain evidence="1 2">DSM 25966</strain>
    </source>
</reference>
<name>A0A840ARF2_9HYPH</name>
<sequence>MSPSQGGSVRQLALSLPHNPQMTRADFLIGTANENAAALIDRFPDWQSRIVLLVGPAGSGKTHLGHIWSEAAGAAQIAARDLREQDVEPLLAGGRLLVEDVDRGVIDEPAMFHLINRARERGAHLLLTSRQPPAAMALALPDLISRLRAALLVELLPPDDALLERVLVKLFADRQLRVDPALATYIVRRIERSLEAANHVVAALDEAALAAGRPVTRQLAAEVLDRDFGNEPELPF</sequence>
<protein>
    <submittedName>
        <fullName evidence="1">Chromosomal replication initiation ATPase DnaA</fullName>
    </submittedName>
</protein>
<dbReference type="AlphaFoldDB" id="A0A840ARF2"/>
<dbReference type="PANTHER" id="PTHR30050:SF5">
    <property type="entry name" value="DNAA REGULATORY INACTIVATOR HDA"/>
    <property type="match status" value="1"/>
</dbReference>
<dbReference type="GO" id="GO:0005886">
    <property type="term" value="C:plasma membrane"/>
    <property type="evidence" value="ECO:0007669"/>
    <property type="project" value="TreeGrafter"/>
</dbReference>
<dbReference type="SUPFAM" id="SSF52540">
    <property type="entry name" value="P-loop containing nucleoside triphosphate hydrolases"/>
    <property type="match status" value="1"/>
</dbReference>